<dbReference type="InterPro" id="IPR050763">
    <property type="entry name" value="ABC_transporter_ATP-binding"/>
</dbReference>
<comment type="similarity">
    <text evidence="1">Belongs to the ABC transporter superfamily.</text>
</comment>
<evidence type="ECO:0000256" key="1">
    <source>
        <dbReference type="ARBA" id="ARBA00005417"/>
    </source>
</evidence>
<dbReference type="InterPro" id="IPR003593">
    <property type="entry name" value="AAA+_ATPase"/>
</dbReference>
<dbReference type="EMBL" id="CP042467">
    <property type="protein sequence ID" value="QED26087.1"/>
    <property type="molecule type" value="Genomic_DNA"/>
</dbReference>
<organism evidence="6 7">
    <name type="scientific">Microvenator marinus</name>
    <dbReference type="NCBI Taxonomy" id="2600177"/>
    <lineage>
        <taxon>Bacteria</taxon>
        <taxon>Deltaproteobacteria</taxon>
        <taxon>Bradymonadales</taxon>
        <taxon>Microvenatoraceae</taxon>
        <taxon>Microvenator</taxon>
    </lineage>
</organism>
<keyword evidence="2" id="KW-0813">Transport</keyword>
<feature type="domain" description="ABC transporter" evidence="5">
    <location>
        <begin position="5"/>
        <end position="235"/>
    </location>
</feature>
<evidence type="ECO:0000256" key="4">
    <source>
        <dbReference type="ARBA" id="ARBA00022840"/>
    </source>
</evidence>
<evidence type="ECO:0000256" key="3">
    <source>
        <dbReference type="ARBA" id="ARBA00022741"/>
    </source>
</evidence>
<dbReference type="KEGG" id="bbae:FRD01_02180"/>
<dbReference type="PANTHER" id="PTHR42711">
    <property type="entry name" value="ABC TRANSPORTER ATP-BINDING PROTEIN"/>
    <property type="match status" value="1"/>
</dbReference>
<dbReference type="SUPFAM" id="SSF52540">
    <property type="entry name" value="P-loop containing nucleoside triphosphate hydrolases"/>
    <property type="match status" value="1"/>
</dbReference>
<dbReference type="PROSITE" id="PS00211">
    <property type="entry name" value="ABC_TRANSPORTER_1"/>
    <property type="match status" value="1"/>
</dbReference>
<name>A0A5B8XLX2_9DELT</name>
<reference evidence="6 7" key="1">
    <citation type="submission" date="2019-08" db="EMBL/GenBank/DDBJ databases">
        <authorList>
            <person name="Liang Q."/>
        </authorList>
    </citation>
    <scope>NUCLEOTIDE SEQUENCE [LARGE SCALE GENOMIC DNA]</scope>
    <source>
        <strain evidence="6 7">V1718</strain>
    </source>
</reference>
<dbReference type="InterPro" id="IPR003439">
    <property type="entry name" value="ABC_transporter-like_ATP-bd"/>
</dbReference>
<dbReference type="InterPro" id="IPR027417">
    <property type="entry name" value="P-loop_NTPase"/>
</dbReference>
<dbReference type="PROSITE" id="PS50893">
    <property type="entry name" value="ABC_TRANSPORTER_2"/>
    <property type="match status" value="1"/>
</dbReference>
<sequence>MMNVVEIKGLSKSFRLTKAVDDVSLEIQAGDFVALIGPNGAGKSTLMNCIMGRLIPSAGQISVSGINVADDTVGARKKVGFVPQELDLHGYLTGEEYLRYLGSLRGVEAAKLDSEIERLLGLGDLLEARHRVIKEYSGGMARKIAIVGAMIGAPPLLVLDESFVGLDPESTWRIREALKVHCEQGGAVLLSSHILEMLEKVCSRVVMLRGGAVVLDSPMSDLDREGGKDLTRIYLELSGKLGPNALSIA</sequence>
<dbReference type="RefSeq" id="WP_146957224.1">
    <property type="nucleotide sequence ID" value="NZ_CP042467.1"/>
</dbReference>
<proteinExistence type="inferred from homology"/>
<dbReference type="Gene3D" id="3.40.50.300">
    <property type="entry name" value="P-loop containing nucleotide triphosphate hydrolases"/>
    <property type="match status" value="1"/>
</dbReference>
<dbReference type="SMART" id="SM00382">
    <property type="entry name" value="AAA"/>
    <property type="match status" value="1"/>
</dbReference>
<dbReference type="PANTHER" id="PTHR42711:SF5">
    <property type="entry name" value="ABC TRANSPORTER ATP-BINDING PROTEIN NATA"/>
    <property type="match status" value="1"/>
</dbReference>
<dbReference type="Pfam" id="PF00005">
    <property type="entry name" value="ABC_tran"/>
    <property type="match status" value="1"/>
</dbReference>
<keyword evidence="3" id="KW-0547">Nucleotide-binding</keyword>
<dbReference type="AlphaFoldDB" id="A0A5B8XLX2"/>
<dbReference type="InterPro" id="IPR017871">
    <property type="entry name" value="ABC_transporter-like_CS"/>
</dbReference>
<gene>
    <name evidence="6" type="ORF">FRD01_02180</name>
</gene>
<evidence type="ECO:0000313" key="6">
    <source>
        <dbReference type="EMBL" id="QED26087.1"/>
    </source>
</evidence>
<evidence type="ECO:0000259" key="5">
    <source>
        <dbReference type="PROSITE" id="PS50893"/>
    </source>
</evidence>
<protein>
    <submittedName>
        <fullName evidence="6">ABC transporter ATP-binding protein</fullName>
    </submittedName>
</protein>
<dbReference type="Proteomes" id="UP000321595">
    <property type="component" value="Chromosome"/>
</dbReference>
<dbReference type="CDD" id="cd03230">
    <property type="entry name" value="ABC_DR_subfamily_A"/>
    <property type="match status" value="1"/>
</dbReference>
<evidence type="ECO:0000256" key="2">
    <source>
        <dbReference type="ARBA" id="ARBA00022448"/>
    </source>
</evidence>
<keyword evidence="4 6" id="KW-0067">ATP-binding</keyword>
<evidence type="ECO:0000313" key="7">
    <source>
        <dbReference type="Proteomes" id="UP000321595"/>
    </source>
</evidence>
<accession>A0A5B8XLX2</accession>
<dbReference type="GO" id="GO:0016887">
    <property type="term" value="F:ATP hydrolysis activity"/>
    <property type="evidence" value="ECO:0007669"/>
    <property type="project" value="InterPro"/>
</dbReference>
<keyword evidence="7" id="KW-1185">Reference proteome</keyword>
<dbReference type="OrthoDB" id="9805130at2"/>
<dbReference type="GO" id="GO:0005524">
    <property type="term" value="F:ATP binding"/>
    <property type="evidence" value="ECO:0007669"/>
    <property type="project" value="UniProtKB-KW"/>
</dbReference>